<gene>
    <name evidence="1" type="ORF">L596_006538</name>
</gene>
<dbReference type="EMBL" id="CM016762">
    <property type="protein sequence ID" value="TMS40117.1"/>
    <property type="molecule type" value="Genomic_DNA"/>
</dbReference>
<reference evidence="1 2" key="2">
    <citation type="journal article" date="2019" name="G3 (Bethesda)">
        <title>Hybrid Assembly of the Genome of the Entomopathogenic Nematode Steinernema carpocapsae Identifies the X-Chromosome.</title>
        <authorList>
            <person name="Serra L."/>
            <person name="Macchietto M."/>
            <person name="Macias-Munoz A."/>
            <person name="McGill C.J."/>
            <person name="Rodriguez I.M."/>
            <person name="Rodriguez B."/>
            <person name="Murad R."/>
            <person name="Mortazavi A."/>
        </authorList>
    </citation>
    <scope>NUCLEOTIDE SEQUENCE [LARGE SCALE GENOMIC DNA]</scope>
    <source>
        <strain evidence="1 2">ALL</strain>
    </source>
</reference>
<accession>A0A4U8V9J8</accession>
<evidence type="ECO:0000313" key="1">
    <source>
        <dbReference type="EMBL" id="TMS40117.1"/>
    </source>
</evidence>
<dbReference type="AlphaFoldDB" id="A0A4U8V9J8"/>
<keyword evidence="2" id="KW-1185">Reference proteome</keyword>
<organism evidence="1 2">
    <name type="scientific">Steinernema carpocapsae</name>
    <name type="common">Entomopathogenic nematode</name>
    <dbReference type="NCBI Taxonomy" id="34508"/>
    <lineage>
        <taxon>Eukaryota</taxon>
        <taxon>Metazoa</taxon>
        <taxon>Ecdysozoa</taxon>
        <taxon>Nematoda</taxon>
        <taxon>Chromadorea</taxon>
        <taxon>Rhabditida</taxon>
        <taxon>Tylenchina</taxon>
        <taxon>Panagrolaimomorpha</taxon>
        <taxon>Strongyloidoidea</taxon>
        <taxon>Steinernematidae</taxon>
        <taxon>Steinernema</taxon>
    </lineage>
</organism>
<proteinExistence type="predicted"/>
<dbReference type="Proteomes" id="UP000298663">
    <property type="component" value="Chromosome X"/>
</dbReference>
<reference evidence="1 2" key="1">
    <citation type="journal article" date="2015" name="Genome Biol.">
        <title>Comparative genomics of Steinernema reveals deeply conserved gene regulatory networks.</title>
        <authorList>
            <person name="Dillman A.R."/>
            <person name="Macchietto M."/>
            <person name="Porter C.F."/>
            <person name="Rogers A."/>
            <person name="Williams B."/>
            <person name="Antoshechkin I."/>
            <person name="Lee M.M."/>
            <person name="Goodwin Z."/>
            <person name="Lu X."/>
            <person name="Lewis E.E."/>
            <person name="Goodrich-Blair H."/>
            <person name="Stock S.P."/>
            <person name="Adams B.J."/>
            <person name="Sternberg P.W."/>
            <person name="Mortazavi A."/>
        </authorList>
    </citation>
    <scope>NUCLEOTIDE SEQUENCE [LARGE SCALE GENOMIC DNA]</scope>
    <source>
        <strain evidence="1 2">ALL</strain>
    </source>
</reference>
<name>A0A4U8V9J8_STECR</name>
<dbReference type="OrthoDB" id="10646117at2759"/>
<protein>
    <submittedName>
        <fullName evidence="1">Uncharacterized protein</fullName>
    </submittedName>
</protein>
<sequence>MLARRLIPFSYANVSQRLMRTHTDKHGELYIPHHHPLSVPTKIIQRFKTATSKNYSAANTLTNVPNDGQFGEMHTALKTGDWLPFVKFQQKPKFSTWLKLLYMQHVMRINLQEKDVEHGSKIVFGMLFQNMFKNTVGNLTNNAGFHPDVIKNVHDSVKGLSKYQRKLFNITADDIIDVRTEKLETFRHLKFDIFEKKPCAAYVVVWHAFYKRHVLAEAVKKFNIYVDEGEQAVTLKQADMPSLYGYSYPRLICANMTFLHFMEEDHVILKDFLYATN</sequence>
<evidence type="ECO:0000313" key="2">
    <source>
        <dbReference type="Proteomes" id="UP000298663"/>
    </source>
</evidence>